<proteinExistence type="predicted"/>
<dbReference type="RefSeq" id="WP_340359618.1">
    <property type="nucleotide sequence ID" value="NZ_JBBKZU010000012.1"/>
</dbReference>
<protein>
    <submittedName>
        <fullName evidence="1">Uncharacterized protein</fullName>
    </submittedName>
</protein>
<evidence type="ECO:0000313" key="1">
    <source>
        <dbReference type="EMBL" id="MEJ8814390.1"/>
    </source>
</evidence>
<accession>A0ABU8VLE0</accession>
<keyword evidence="2" id="KW-1185">Reference proteome</keyword>
<reference evidence="1 2" key="1">
    <citation type="submission" date="2024-03" db="EMBL/GenBank/DDBJ databases">
        <title>Novel species of the genus Variovorax.</title>
        <authorList>
            <person name="Liu Q."/>
            <person name="Xin Y.-H."/>
        </authorList>
    </citation>
    <scope>NUCLEOTIDE SEQUENCE [LARGE SCALE GENOMIC DNA]</scope>
    <source>
        <strain evidence="1 2">KACC 18899</strain>
    </source>
</reference>
<gene>
    <name evidence="1" type="ORF">WKW77_25155</name>
</gene>
<evidence type="ECO:0000313" key="2">
    <source>
        <dbReference type="Proteomes" id="UP001365846"/>
    </source>
</evidence>
<organism evidence="1 2">
    <name type="scientific">Variovorax ureilyticus</name>
    <dbReference type="NCBI Taxonomy" id="1836198"/>
    <lineage>
        <taxon>Bacteria</taxon>
        <taxon>Pseudomonadati</taxon>
        <taxon>Pseudomonadota</taxon>
        <taxon>Betaproteobacteria</taxon>
        <taxon>Burkholderiales</taxon>
        <taxon>Comamonadaceae</taxon>
        <taxon>Variovorax</taxon>
    </lineage>
</organism>
<name>A0ABU8VLE0_9BURK</name>
<dbReference type="EMBL" id="JBBKZU010000012">
    <property type="protein sequence ID" value="MEJ8814390.1"/>
    <property type="molecule type" value="Genomic_DNA"/>
</dbReference>
<dbReference type="Proteomes" id="UP001365846">
    <property type="component" value="Unassembled WGS sequence"/>
</dbReference>
<comment type="caution">
    <text evidence="1">The sequence shown here is derived from an EMBL/GenBank/DDBJ whole genome shotgun (WGS) entry which is preliminary data.</text>
</comment>
<sequence>MLKVSNWPKFDRQAHIQFPFASMPSLAPKGKLPVSRSLALASYAVLLKARCRLSGLCIKSGNHRIELGALRNGGVHVQSNTSLVGVQFLGDDAVLLD</sequence>